<sequence>MNLSSIVQQTENSVSCEIEEQTVLLNVEAGKYHGFNEVASKIWQLIETPLKISQICDQLTDEFDISKEECESEVVVFLKRLNDAGLITLSR</sequence>
<dbReference type="Pfam" id="PF05402">
    <property type="entry name" value="PqqD"/>
    <property type="match status" value="1"/>
</dbReference>
<comment type="caution">
    <text evidence="1">The sequence shown here is derived from an EMBL/GenBank/DDBJ whole genome shotgun (WGS) entry which is preliminary data.</text>
</comment>
<dbReference type="EMBL" id="LAZR01014116">
    <property type="protein sequence ID" value="KKM18899.1"/>
    <property type="molecule type" value="Genomic_DNA"/>
</dbReference>
<organism evidence="1">
    <name type="scientific">marine sediment metagenome</name>
    <dbReference type="NCBI Taxonomy" id="412755"/>
    <lineage>
        <taxon>unclassified sequences</taxon>
        <taxon>metagenomes</taxon>
        <taxon>ecological metagenomes</taxon>
    </lineage>
</organism>
<protein>
    <recommendedName>
        <fullName evidence="2">Coenzyme PQQ synthesis protein D (PqqD)</fullName>
    </recommendedName>
</protein>
<gene>
    <name evidence="1" type="ORF">LCGC14_1661070</name>
</gene>
<evidence type="ECO:0008006" key="2">
    <source>
        <dbReference type="Google" id="ProtNLM"/>
    </source>
</evidence>
<dbReference type="InterPro" id="IPR041881">
    <property type="entry name" value="PqqD_sf"/>
</dbReference>
<name>A0A0F9IGH8_9ZZZZ</name>
<accession>A0A0F9IGH8</accession>
<evidence type="ECO:0000313" key="1">
    <source>
        <dbReference type="EMBL" id="KKM18899.1"/>
    </source>
</evidence>
<dbReference type="AlphaFoldDB" id="A0A0F9IGH8"/>
<reference evidence="1" key="1">
    <citation type="journal article" date="2015" name="Nature">
        <title>Complex archaea that bridge the gap between prokaryotes and eukaryotes.</title>
        <authorList>
            <person name="Spang A."/>
            <person name="Saw J.H."/>
            <person name="Jorgensen S.L."/>
            <person name="Zaremba-Niedzwiedzka K."/>
            <person name="Martijn J."/>
            <person name="Lind A.E."/>
            <person name="van Eijk R."/>
            <person name="Schleper C."/>
            <person name="Guy L."/>
            <person name="Ettema T.J."/>
        </authorList>
    </citation>
    <scope>NUCLEOTIDE SEQUENCE</scope>
</reference>
<proteinExistence type="predicted"/>
<dbReference type="Gene3D" id="1.10.10.1150">
    <property type="entry name" value="Coenzyme PQQ synthesis protein D (PqqD)"/>
    <property type="match status" value="1"/>
</dbReference>
<dbReference type="InterPro" id="IPR008792">
    <property type="entry name" value="PQQD"/>
</dbReference>